<evidence type="ECO:0000313" key="21">
    <source>
        <dbReference type="Proteomes" id="UP000481616"/>
    </source>
</evidence>
<dbReference type="Proteomes" id="UP000777173">
    <property type="component" value="Unassembled WGS sequence"/>
</dbReference>
<dbReference type="EMBL" id="CP126056">
    <property type="protein sequence ID" value="WHX08804.1"/>
    <property type="molecule type" value="Genomic_DNA"/>
</dbReference>
<evidence type="ECO:0000313" key="4">
    <source>
        <dbReference type="EMBL" id="KAA5380406.1"/>
    </source>
</evidence>
<dbReference type="PANTHER" id="PTHR38482">
    <property type="entry name" value="DMT FAMILY PROTEIN"/>
    <property type="match status" value="1"/>
</dbReference>
<sequence length="124" mass="14330">MLSHGIYSVILLIFSNVFMTFAWYGHLKMRQEFSWFAALPLIGVIAFSWAIAFFEYCLQVPANRLGFKDSGGPFDIMQLKVIQEVITLAVFTLFSVWAFKTELKWNHLAAFLCLVLAVYFVFKK</sequence>
<evidence type="ECO:0000313" key="17">
    <source>
        <dbReference type="Proteomes" id="UP000294834"/>
    </source>
</evidence>
<dbReference type="EMBL" id="VVZB01000013">
    <property type="protein sequence ID" value="KAA5380406.1"/>
    <property type="molecule type" value="Genomic_DNA"/>
</dbReference>
<evidence type="ECO:0000313" key="8">
    <source>
        <dbReference type="EMBL" id="MDU0268327.1"/>
    </source>
</evidence>
<evidence type="ECO:0000313" key="2">
    <source>
        <dbReference type="EMBL" id="GKH83060.1"/>
    </source>
</evidence>
<evidence type="ECO:0000313" key="16">
    <source>
        <dbReference type="Proteomes" id="UP000294527"/>
    </source>
</evidence>
<feature type="transmembrane region" description="Helical" evidence="1">
    <location>
        <begin position="7"/>
        <end position="27"/>
    </location>
</feature>
<evidence type="ECO:0000313" key="15">
    <source>
        <dbReference type="Proteomes" id="UP000283678"/>
    </source>
</evidence>
<dbReference type="EMBL" id="VOIF01000011">
    <property type="protein sequence ID" value="TWV71803.1"/>
    <property type="molecule type" value="Genomic_DNA"/>
</dbReference>
<evidence type="ECO:0000313" key="23">
    <source>
        <dbReference type="Proteomes" id="UP000500949"/>
    </source>
</evidence>
<evidence type="ECO:0000313" key="20">
    <source>
        <dbReference type="Proteomes" id="UP000441162"/>
    </source>
</evidence>
<evidence type="ECO:0000313" key="14">
    <source>
        <dbReference type="EMBL" id="WHX08804.1"/>
    </source>
</evidence>
<dbReference type="KEGG" id="bdh:GV66_18950"/>
<evidence type="ECO:0000256" key="1">
    <source>
        <dbReference type="SAM" id="Phobius"/>
    </source>
</evidence>
<dbReference type="Proteomes" id="UP000294527">
    <property type="component" value="Unassembled WGS sequence"/>
</dbReference>
<reference evidence="2" key="7">
    <citation type="submission" date="2022-01" db="EMBL/GenBank/DDBJ databases">
        <title>Novel bile acid biosynthetic pathways are enriched in the microbiome of centenarians.</title>
        <authorList>
            <person name="Sato Y."/>
            <person name="Atarashi K."/>
            <person name="Plichta R.D."/>
            <person name="Arai Y."/>
            <person name="Sasajima S."/>
            <person name="Kearney M.S."/>
            <person name="Suda W."/>
            <person name="Takeshita K."/>
            <person name="Sasaki T."/>
            <person name="Okamoto S."/>
            <person name="Skelly N.A."/>
            <person name="Okamura Y."/>
            <person name="Vlamakis H."/>
            <person name="Li Y."/>
            <person name="Tanoue T."/>
            <person name="Takei H."/>
            <person name="Nittono H."/>
            <person name="Narushima S."/>
            <person name="Irie J."/>
            <person name="Itoh H."/>
            <person name="Moriya K."/>
            <person name="Sugiura Y."/>
            <person name="Suematsu M."/>
            <person name="Moritoki N."/>
            <person name="Shibata S."/>
            <person name="Littman R.D."/>
            <person name="Fischbach A.M."/>
            <person name="Uwamino Y."/>
            <person name="Inoue T."/>
            <person name="Honda A."/>
            <person name="Hattori M."/>
            <person name="Murai T."/>
            <person name="Xavier J.R."/>
            <person name="Hirose N."/>
            <person name="Honda K."/>
        </authorList>
    </citation>
    <scope>NUCLEOTIDE SEQUENCE</scope>
    <source>
        <strain evidence="2">CE91-St7</strain>
    </source>
</reference>
<dbReference type="PANTHER" id="PTHR38482:SF1">
    <property type="entry name" value="DMT FAMILY PROTEIN"/>
    <property type="match status" value="1"/>
</dbReference>
<dbReference type="KEGG" id="bdo:EL88_11160"/>
<reference evidence="8" key="9">
    <citation type="submission" date="2023-10" db="EMBL/GenBank/DDBJ databases">
        <title>Genome of Potential pathogenic bacteria in Crohn's disease.</title>
        <authorList>
            <person name="Rodriguez-Palacios A."/>
        </authorList>
    </citation>
    <scope>NUCLEOTIDE SEQUENCE</scope>
    <source>
        <strain evidence="8">CavFT-hAR62</strain>
    </source>
</reference>
<proteinExistence type="predicted"/>
<evidence type="ECO:0000313" key="12">
    <source>
        <dbReference type="EMBL" id="TDB08094.1"/>
    </source>
</evidence>
<reference evidence="14" key="8">
    <citation type="journal article" date="2023" name="Nat. Commun.">
        <title>Identification of a novel Human Milk Oligosaccharides utilization cluster in the infant gut commensal Bacteroides dorei.</title>
        <authorList>
            <person name="Kijner S."/>
            <person name="Ennis D."/>
            <person name="Shmorak S."/>
            <person name="Florentin A."/>
            <person name="Yassour M."/>
        </authorList>
    </citation>
    <scope>NUCLEOTIDE SEQUENCE</scope>
    <source>
        <strain evidence="14">2</strain>
    </source>
</reference>
<dbReference type="InterPro" id="IPR007437">
    <property type="entry name" value="DUF486"/>
</dbReference>
<reference evidence="13 18" key="4">
    <citation type="submission" date="2019-07" db="EMBL/GenBank/DDBJ databases">
        <title>Genome sequencing of Bacteroides dorei iSURF_12.</title>
        <authorList>
            <person name="Sevigny J.L."/>
            <person name="Ruoff K.L."/>
            <person name="Price C.E."/>
            <person name="Valls R.A."/>
            <person name="O'Toole G.A."/>
        </authorList>
    </citation>
    <scope>NUCLEOTIDE SEQUENCE [LARGE SCALE GENOMIC DNA]</scope>
    <source>
        <strain evidence="13 18">ANK132K_1B</strain>
    </source>
</reference>
<feature type="transmembrane region" description="Helical" evidence="1">
    <location>
        <begin position="33"/>
        <end position="58"/>
    </location>
</feature>
<reference evidence="7" key="6">
    <citation type="submission" date="2021-06" db="EMBL/GenBank/DDBJ databases">
        <title>Collection of gut derived symbiotic bacterial strains cultured from healthy donors.</title>
        <authorList>
            <person name="Lin H."/>
            <person name="Littmann E."/>
            <person name="Pamer E.G."/>
        </authorList>
    </citation>
    <scope>NUCLEOTIDE SEQUENCE</scope>
    <source>
        <strain evidence="7">MSK.5.10</strain>
    </source>
</reference>
<dbReference type="EMBL" id="JAHOAX010000016">
    <property type="protein sequence ID" value="MBV3124672.1"/>
    <property type="molecule type" value="Genomic_DNA"/>
</dbReference>
<dbReference type="Proteomes" id="UP000500949">
    <property type="component" value="Chromosome"/>
</dbReference>
<evidence type="ECO:0000313" key="7">
    <source>
        <dbReference type="EMBL" id="MBV3124672.1"/>
    </source>
</evidence>
<dbReference type="EMBL" id="JAWDEV010000001">
    <property type="protein sequence ID" value="MDU0268327.1"/>
    <property type="molecule type" value="Genomic_DNA"/>
</dbReference>
<evidence type="ECO:0000313" key="22">
    <source>
        <dbReference type="Proteomes" id="UP000481700"/>
    </source>
</evidence>
<dbReference type="Proteomes" id="UP000481616">
    <property type="component" value="Unassembled WGS sequence"/>
</dbReference>
<evidence type="ECO:0000313" key="6">
    <source>
        <dbReference type="EMBL" id="KAA5401732.1"/>
    </source>
</evidence>
<dbReference type="EMBL" id="VVYY01000028">
    <property type="protein sequence ID" value="KAA5392922.1"/>
    <property type="molecule type" value="Genomic_DNA"/>
</dbReference>
<gene>
    <name evidence="2" type="ORF">CE91St7_39440</name>
    <name evidence="10" type="ORF">DWW04_16845</name>
    <name evidence="11" type="ORF">E1I98_02290</name>
    <name evidence="12" type="ORF">E1J06_12190</name>
    <name evidence="6" type="ORF">F2Y51_21030</name>
    <name evidence="5" type="ORF">F2Y58_21305</name>
    <name evidence="4" type="ORF">F2Y61_18295</name>
    <name evidence="3" type="ORF">F2Z07_04580</name>
    <name evidence="13" type="ORF">FSA04_10515</name>
    <name evidence="9" type="ORF">GKD17_13290</name>
    <name evidence="7" type="ORF">KSU80_16035</name>
    <name evidence="14" type="ORF">QNN11_15325</name>
    <name evidence="8" type="ORF">RVH45_00050</name>
</gene>
<keyword evidence="1" id="KW-0472">Membrane</keyword>
<dbReference type="EMBL" id="BQOB01000001">
    <property type="protein sequence ID" value="GKH83060.1"/>
    <property type="molecule type" value="Genomic_DNA"/>
</dbReference>
<dbReference type="EMBL" id="VVZV01000004">
    <property type="protein sequence ID" value="KAA5322934.1"/>
    <property type="molecule type" value="Genomic_DNA"/>
</dbReference>
<feature type="transmembrane region" description="Helical" evidence="1">
    <location>
        <begin position="79"/>
        <end position="99"/>
    </location>
</feature>
<evidence type="ECO:0000313" key="10">
    <source>
        <dbReference type="EMBL" id="RGV73260.1"/>
    </source>
</evidence>
<dbReference type="EMBL" id="CP046176">
    <property type="protein sequence ID" value="QJR77286.1"/>
    <property type="molecule type" value="Genomic_DNA"/>
</dbReference>
<reference evidence="10 15" key="1">
    <citation type="submission" date="2018-08" db="EMBL/GenBank/DDBJ databases">
        <title>A genome reference for cultivated species of the human gut microbiota.</title>
        <authorList>
            <person name="Zou Y."/>
            <person name="Xue W."/>
            <person name="Luo G."/>
        </authorList>
    </citation>
    <scope>NUCLEOTIDE SEQUENCE [LARGE SCALE GENOMIC DNA]</scope>
    <source>
        <strain evidence="10 15">AF14-1AC</strain>
    </source>
</reference>
<reference evidence="16 17" key="3">
    <citation type="journal article" date="2019" name="Nat. Microbiol.">
        <title>Genomic variation and strain-specific functional adaptation in the human gut microbiome during early life.</title>
        <authorList>
            <person name="Vatanen T."/>
            <person name="Plichta D.R."/>
            <person name="Somani J."/>
            <person name="Munch P.C."/>
            <person name="Arthur T.D."/>
            <person name="Hall A.B."/>
            <person name="Rudolf S."/>
            <person name="Oakeley E.J."/>
            <person name="Ke X."/>
            <person name="Young R.A."/>
            <person name="Haiser H.J."/>
            <person name="Kolde R."/>
            <person name="Yassour M."/>
            <person name="Luopajarvi K."/>
            <person name="Siljander H."/>
            <person name="Virtanen S.M."/>
            <person name="Ilonen J."/>
            <person name="Uibo R."/>
            <person name="Tillmann V."/>
            <person name="Mokurov S."/>
            <person name="Dorshakova N."/>
            <person name="Porter J.A."/>
            <person name="McHardy A.C."/>
            <person name="Lahdesmaki H."/>
            <person name="Vlamakis H."/>
            <person name="Huttenhower C."/>
            <person name="Knip M."/>
            <person name="Xavier R.J."/>
        </authorList>
    </citation>
    <scope>NUCLEOTIDE SEQUENCE [LARGE SCALE GENOMIC DNA]</scope>
    <source>
        <strain evidence="11 16">RJX1047</strain>
        <strain evidence="12 17">RJX1052</strain>
    </source>
</reference>
<reference evidence="19 20" key="2">
    <citation type="journal article" date="2019" name="Nat. Med.">
        <title>A library of human gut bacterial isolates paired with longitudinal multiomics data enables mechanistic microbiome research.</title>
        <authorList>
            <person name="Poyet M."/>
            <person name="Groussin M."/>
            <person name="Gibbons S.M."/>
            <person name="Avila-Pacheco J."/>
            <person name="Jiang X."/>
            <person name="Kearney S.M."/>
            <person name="Perrotta A.R."/>
            <person name="Berdy B."/>
            <person name="Zhao S."/>
            <person name="Lieberman T.D."/>
            <person name="Swanson P.K."/>
            <person name="Smith M."/>
            <person name="Roesemann S."/>
            <person name="Alexander J.E."/>
            <person name="Rich S.A."/>
            <person name="Livny J."/>
            <person name="Vlamakis H."/>
            <person name="Clish C."/>
            <person name="Bullock K."/>
            <person name="Deik A."/>
            <person name="Scott J."/>
            <person name="Pierce K.A."/>
            <person name="Xavier R.J."/>
            <person name="Alm E.J."/>
        </authorList>
    </citation>
    <scope>NUCLEOTIDE SEQUENCE [LARGE SCALE GENOMIC DNA]</scope>
    <source>
        <strain evidence="5 21">BIOML-A1</strain>
        <strain evidence="3 22">BIOML-A25</strain>
        <strain evidence="6 20">BIOML-A4</strain>
        <strain evidence="4 19">BIOML-A5</strain>
    </source>
</reference>
<reference evidence="9 23" key="5">
    <citation type="submission" date="2019-11" db="EMBL/GenBank/DDBJ databases">
        <title>Complete genome sequence of Bacteroides dorei DSM 17855.</title>
        <authorList>
            <person name="Russell J.T."/>
        </authorList>
    </citation>
    <scope>NUCLEOTIDE SEQUENCE [LARGE SCALE GENOMIC DNA]</scope>
    <source>
        <strain evidence="9 23">DSM 17855</strain>
    </source>
</reference>
<accession>A0A076IN53</accession>
<dbReference type="EMBL" id="QRZL01000020">
    <property type="protein sequence ID" value="RGV73260.1"/>
    <property type="molecule type" value="Genomic_DNA"/>
</dbReference>
<dbReference type="RefSeq" id="WP_005851774.1">
    <property type="nucleotide sequence ID" value="NZ_BAABYF010000001.1"/>
</dbReference>
<dbReference type="Pfam" id="PF04342">
    <property type="entry name" value="DMT_6"/>
    <property type="match status" value="1"/>
</dbReference>
<evidence type="ECO:0000313" key="18">
    <source>
        <dbReference type="Proteomes" id="UP000315833"/>
    </source>
</evidence>
<evidence type="ECO:0000313" key="5">
    <source>
        <dbReference type="EMBL" id="KAA5392922.1"/>
    </source>
</evidence>
<dbReference type="Proteomes" id="UP000441162">
    <property type="component" value="Unassembled WGS sequence"/>
</dbReference>
<dbReference type="GeneID" id="93447651"/>
<dbReference type="Proteomes" id="UP000481700">
    <property type="component" value="Unassembled WGS sequence"/>
</dbReference>
<keyword evidence="1" id="KW-1133">Transmembrane helix</keyword>
<dbReference type="GeneID" id="82152696"/>
<dbReference type="EMBL" id="VVZA01000029">
    <property type="protein sequence ID" value="KAA5401732.1"/>
    <property type="molecule type" value="Genomic_DNA"/>
</dbReference>
<evidence type="ECO:0000313" key="9">
    <source>
        <dbReference type="EMBL" id="QJR77286.1"/>
    </source>
</evidence>
<feature type="transmembrane region" description="Helical" evidence="1">
    <location>
        <begin position="105"/>
        <end position="122"/>
    </location>
</feature>
<dbReference type="Proteomes" id="UP000294834">
    <property type="component" value="Unassembled WGS sequence"/>
</dbReference>
<evidence type="ECO:0000313" key="3">
    <source>
        <dbReference type="EMBL" id="KAA5322934.1"/>
    </source>
</evidence>
<name>A0A076IN53_9BACT</name>
<keyword evidence="1" id="KW-0812">Transmembrane</keyword>
<dbReference type="Proteomes" id="UP001055104">
    <property type="component" value="Unassembled WGS sequence"/>
</dbReference>
<dbReference type="eggNOG" id="COG3169">
    <property type="taxonomic scope" value="Bacteria"/>
</dbReference>
<dbReference type="Proteomes" id="UP001181086">
    <property type="component" value="Unassembled WGS sequence"/>
</dbReference>
<evidence type="ECO:0000313" key="19">
    <source>
        <dbReference type="Proteomes" id="UP000347681"/>
    </source>
</evidence>
<dbReference type="EMBL" id="SLTX01000001">
    <property type="protein sequence ID" value="TDB08094.1"/>
    <property type="molecule type" value="Genomic_DNA"/>
</dbReference>
<dbReference type="AlphaFoldDB" id="A0A076IN53"/>
<dbReference type="PIRSF" id="PIRSF021239">
    <property type="entry name" value="UCP021239"/>
    <property type="match status" value="1"/>
</dbReference>
<dbReference type="Proteomes" id="UP000283678">
    <property type="component" value="Unassembled WGS sequence"/>
</dbReference>
<evidence type="ECO:0000313" key="13">
    <source>
        <dbReference type="EMBL" id="TWV71803.1"/>
    </source>
</evidence>
<organism evidence="10 15">
    <name type="scientific">Phocaeicola dorei</name>
    <dbReference type="NCBI Taxonomy" id="357276"/>
    <lineage>
        <taxon>Bacteria</taxon>
        <taxon>Pseudomonadati</taxon>
        <taxon>Bacteroidota</taxon>
        <taxon>Bacteroidia</taxon>
        <taxon>Bacteroidales</taxon>
        <taxon>Bacteroidaceae</taxon>
        <taxon>Phocaeicola</taxon>
    </lineage>
</organism>
<dbReference type="Proteomes" id="UP000315833">
    <property type="component" value="Unassembled WGS sequence"/>
</dbReference>
<dbReference type="Proteomes" id="UP000347681">
    <property type="component" value="Unassembled WGS sequence"/>
</dbReference>
<dbReference type="Proteomes" id="UP001177934">
    <property type="component" value="Chromosome"/>
</dbReference>
<evidence type="ECO:0000313" key="11">
    <source>
        <dbReference type="EMBL" id="TDA75288.1"/>
    </source>
</evidence>
<dbReference type="EMBL" id="SLTU01000001">
    <property type="protein sequence ID" value="TDA75288.1"/>
    <property type="molecule type" value="Genomic_DNA"/>
</dbReference>
<protein>
    <submittedName>
        <fullName evidence="3">DMT family protein</fullName>
    </submittedName>
    <submittedName>
        <fullName evidence="2">Membrane protein</fullName>
    </submittedName>
</protein>